<name>A0ABW0QUG0_9GAMM</name>
<evidence type="ECO:0000313" key="2">
    <source>
        <dbReference type="Proteomes" id="UP001596114"/>
    </source>
</evidence>
<sequence length="34" mass="3819">MDFYNNKRLHSALGYRSPVEFEASAANQPVSTFA</sequence>
<dbReference type="RefSeq" id="WP_377322815.1">
    <property type="nucleotide sequence ID" value="NZ_JBHSNF010000006.1"/>
</dbReference>
<comment type="caution">
    <text evidence="1">The sequence shown here is derived from an EMBL/GenBank/DDBJ whole genome shotgun (WGS) entry which is preliminary data.</text>
</comment>
<reference evidence="2" key="1">
    <citation type="journal article" date="2019" name="Int. J. Syst. Evol. Microbiol.">
        <title>The Global Catalogue of Microorganisms (GCM) 10K type strain sequencing project: providing services to taxonomists for standard genome sequencing and annotation.</title>
        <authorList>
            <consortium name="The Broad Institute Genomics Platform"/>
            <consortium name="The Broad Institute Genome Sequencing Center for Infectious Disease"/>
            <person name="Wu L."/>
            <person name="Ma J."/>
        </authorList>
    </citation>
    <scope>NUCLEOTIDE SEQUENCE [LARGE SCALE GENOMIC DNA]</scope>
    <source>
        <strain evidence="2">CGMCC 1.16619</strain>
    </source>
</reference>
<accession>A0ABW0QUG0</accession>
<organism evidence="1 2">
    <name type="scientific">Rhodanobacter ginsengisoli</name>
    <dbReference type="NCBI Taxonomy" id="418646"/>
    <lineage>
        <taxon>Bacteria</taxon>
        <taxon>Pseudomonadati</taxon>
        <taxon>Pseudomonadota</taxon>
        <taxon>Gammaproteobacteria</taxon>
        <taxon>Lysobacterales</taxon>
        <taxon>Rhodanobacteraceae</taxon>
        <taxon>Rhodanobacter</taxon>
    </lineage>
</organism>
<gene>
    <name evidence="1" type="ORF">ACFPPA_18495</name>
</gene>
<protein>
    <recommendedName>
        <fullName evidence="3">Integrase catalytic domain-containing protein</fullName>
    </recommendedName>
</protein>
<dbReference type="EMBL" id="JBHSNF010000006">
    <property type="protein sequence ID" value="MFC5527740.1"/>
    <property type="molecule type" value="Genomic_DNA"/>
</dbReference>
<proteinExistence type="predicted"/>
<evidence type="ECO:0008006" key="3">
    <source>
        <dbReference type="Google" id="ProtNLM"/>
    </source>
</evidence>
<dbReference type="Proteomes" id="UP001596114">
    <property type="component" value="Unassembled WGS sequence"/>
</dbReference>
<evidence type="ECO:0000313" key="1">
    <source>
        <dbReference type="EMBL" id="MFC5527740.1"/>
    </source>
</evidence>
<keyword evidence="2" id="KW-1185">Reference proteome</keyword>